<dbReference type="InterPro" id="IPR001387">
    <property type="entry name" value="Cro/C1-type_HTH"/>
</dbReference>
<dbReference type="Proteomes" id="UP000738431">
    <property type="component" value="Chromosome"/>
</dbReference>
<keyword evidence="4" id="KW-1185">Reference proteome</keyword>
<dbReference type="Pfam" id="PF01381">
    <property type="entry name" value="HTH_3"/>
    <property type="match status" value="1"/>
</dbReference>
<dbReference type="SMART" id="SM00530">
    <property type="entry name" value="HTH_XRE"/>
    <property type="match status" value="1"/>
</dbReference>
<dbReference type="Gene3D" id="1.10.260.40">
    <property type="entry name" value="lambda repressor-like DNA-binding domains"/>
    <property type="match status" value="1"/>
</dbReference>
<organism evidence="3 4">
    <name type="scientific">Actomonas aquatica</name>
    <dbReference type="NCBI Taxonomy" id="2866162"/>
    <lineage>
        <taxon>Bacteria</taxon>
        <taxon>Pseudomonadati</taxon>
        <taxon>Verrucomicrobiota</taxon>
        <taxon>Opitutia</taxon>
        <taxon>Opitutales</taxon>
        <taxon>Opitutaceae</taxon>
        <taxon>Actomonas</taxon>
    </lineage>
</organism>
<dbReference type="PROSITE" id="PS50943">
    <property type="entry name" value="HTH_CROC1"/>
    <property type="match status" value="1"/>
</dbReference>
<dbReference type="PANTHER" id="PTHR43236">
    <property type="entry name" value="ANTITOXIN HIGA1"/>
    <property type="match status" value="1"/>
</dbReference>
<dbReference type="Pfam" id="PF06114">
    <property type="entry name" value="Peptidase_M78"/>
    <property type="match status" value="1"/>
</dbReference>
<evidence type="ECO:0000313" key="3">
    <source>
        <dbReference type="EMBL" id="WRQ85559.1"/>
    </source>
</evidence>
<evidence type="ECO:0000259" key="2">
    <source>
        <dbReference type="PROSITE" id="PS50943"/>
    </source>
</evidence>
<dbReference type="SUPFAM" id="SSF47413">
    <property type="entry name" value="lambda repressor-like DNA-binding domains"/>
    <property type="match status" value="1"/>
</dbReference>
<reference evidence="3 4" key="2">
    <citation type="submission" date="2023-12" db="EMBL/GenBank/DDBJ databases">
        <title>Description of an unclassified Opitutus bacterium of Verrucomicrobiota.</title>
        <authorList>
            <person name="Zhang D.-F."/>
        </authorList>
    </citation>
    <scope>NUCLEOTIDE SEQUENCE [LARGE SCALE GENOMIC DNA]</scope>
    <source>
        <strain evidence="3 4">WL0086</strain>
    </source>
</reference>
<protein>
    <submittedName>
        <fullName evidence="3">XRE family transcriptional regulator</fullName>
    </submittedName>
</protein>
<accession>A0ABZ1C1S9</accession>
<dbReference type="PANTHER" id="PTHR43236:SF1">
    <property type="entry name" value="BLL7220 PROTEIN"/>
    <property type="match status" value="1"/>
</dbReference>
<name>A0ABZ1C1S9_9BACT</name>
<dbReference type="CDD" id="cd00093">
    <property type="entry name" value="HTH_XRE"/>
    <property type="match status" value="1"/>
</dbReference>
<reference evidence="3 4" key="1">
    <citation type="submission" date="2021-08" db="EMBL/GenBank/DDBJ databases">
        <authorList>
            <person name="Zhang D."/>
            <person name="Zhang A."/>
            <person name="Wang L."/>
        </authorList>
    </citation>
    <scope>NUCLEOTIDE SEQUENCE [LARGE SCALE GENOMIC DNA]</scope>
    <source>
        <strain evidence="3 4">WL0086</strain>
    </source>
</reference>
<dbReference type="RefSeq" id="WP_221032898.1">
    <property type="nucleotide sequence ID" value="NZ_CP139781.1"/>
</dbReference>
<dbReference type="InterPro" id="IPR052345">
    <property type="entry name" value="Rad_response_metalloprotease"/>
</dbReference>
<comment type="similarity">
    <text evidence="1">Belongs to the short-chain fatty acyl-CoA assimilation regulator (ScfR) family.</text>
</comment>
<gene>
    <name evidence="3" type="ORF">K1X11_012170</name>
</gene>
<dbReference type="InterPro" id="IPR010982">
    <property type="entry name" value="Lambda_DNA-bd_dom_sf"/>
</dbReference>
<sequence>MLSVNMGDELKDVFPRRLQQARTMRCLSLRALEAAMHGAVSHNALAKYERGDMLPGSEVLIALADALVQPVDFFFRPFQVEVSQVRFRKKSRMSVGRQKAVRQLALDYLERYREAEELVGDVRRFEVPLQGAPIRTEADAERAAEELREVWKLGHDPLPNVFELMESKGIKVLELEDEDDAFDGLSADTEVGPVVVIAAHLNQNLPRKRMTEVHELGHVAVPVAEEIDEPTEEKLIGAFAGAFLLPADSFTEEFGRNRSRISVVELIEMKARFGASIMAIMRRALSLKLIQASAYKNFCILASQHGWRRAGGEPGDDQYKGCESDGRFRQLVRRAVVEDIISVSKGATLLGEPVGRLRRELEQVVG</sequence>
<dbReference type="EMBL" id="CP139781">
    <property type="protein sequence ID" value="WRQ85559.1"/>
    <property type="molecule type" value="Genomic_DNA"/>
</dbReference>
<dbReference type="InterPro" id="IPR010359">
    <property type="entry name" value="IrrE_HExxH"/>
</dbReference>
<evidence type="ECO:0000256" key="1">
    <source>
        <dbReference type="ARBA" id="ARBA00007227"/>
    </source>
</evidence>
<evidence type="ECO:0000313" key="4">
    <source>
        <dbReference type="Proteomes" id="UP000738431"/>
    </source>
</evidence>
<proteinExistence type="inferred from homology"/>
<feature type="domain" description="HTH cro/C1-type" evidence="2">
    <location>
        <begin position="18"/>
        <end position="74"/>
    </location>
</feature>